<evidence type="ECO:0000313" key="1">
    <source>
        <dbReference type="EMBL" id="KAL0123524.1"/>
    </source>
</evidence>
<name>A0AAW2G991_9HYME</name>
<gene>
    <name evidence="1" type="ORF">PUN28_005793</name>
</gene>
<protein>
    <submittedName>
        <fullName evidence="1">Uncharacterized protein</fullName>
    </submittedName>
</protein>
<keyword evidence="2" id="KW-1185">Reference proteome</keyword>
<dbReference type="AlphaFoldDB" id="A0AAW2G991"/>
<accession>A0AAW2G991</accession>
<dbReference type="Proteomes" id="UP001430953">
    <property type="component" value="Unassembled WGS sequence"/>
</dbReference>
<organism evidence="1 2">
    <name type="scientific">Cardiocondyla obscurior</name>
    <dbReference type="NCBI Taxonomy" id="286306"/>
    <lineage>
        <taxon>Eukaryota</taxon>
        <taxon>Metazoa</taxon>
        <taxon>Ecdysozoa</taxon>
        <taxon>Arthropoda</taxon>
        <taxon>Hexapoda</taxon>
        <taxon>Insecta</taxon>
        <taxon>Pterygota</taxon>
        <taxon>Neoptera</taxon>
        <taxon>Endopterygota</taxon>
        <taxon>Hymenoptera</taxon>
        <taxon>Apocrita</taxon>
        <taxon>Aculeata</taxon>
        <taxon>Formicoidea</taxon>
        <taxon>Formicidae</taxon>
        <taxon>Myrmicinae</taxon>
        <taxon>Cardiocondyla</taxon>
    </lineage>
</organism>
<comment type="caution">
    <text evidence="1">The sequence shown here is derived from an EMBL/GenBank/DDBJ whole genome shotgun (WGS) entry which is preliminary data.</text>
</comment>
<evidence type="ECO:0000313" key="2">
    <source>
        <dbReference type="Proteomes" id="UP001430953"/>
    </source>
</evidence>
<proteinExistence type="predicted"/>
<sequence>MQPRCTLSVSSSLFIGARGKLCVWRGEGTGRAAYGPSDVHADAKATRESDGVLFTRSVAKTPLVDRESTCTSDRLRNVYSLESTVYSRLRARRALQRRAKKETPRM</sequence>
<reference evidence="1 2" key="1">
    <citation type="submission" date="2023-03" db="EMBL/GenBank/DDBJ databases">
        <title>High recombination rates correlate with genetic variation in Cardiocondyla obscurior ants.</title>
        <authorList>
            <person name="Errbii M."/>
        </authorList>
    </citation>
    <scope>NUCLEOTIDE SEQUENCE [LARGE SCALE GENOMIC DNA]</scope>
    <source>
        <strain evidence="1">Alpha-2009</strain>
        <tissue evidence="1">Whole body</tissue>
    </source>
</reference>
<dbReference type="EMBL" id="JADYXP020000005">
    <property type="protein sequence ID" value="KAL0123524.1"/>
    <property type="molecule type" value="Genomic_DNA"/>
</dbReference>